<evidence type="ECO:0000256" key="2">
    <source>
        <dbReference type="SAM" id="MobiDB-lite"/>
    </source>
</evidence>
<dbReference type="RefSeq" id="WP_123695445.1">
    <property type="nucleotide sequence ID" value="NZ_AP019700.1"/>
</dbReference>
<organism evidence="4 5">
    <name type="scientific">Stella humosa</name>
    <dbReference type="NCBI Taxonomy" id="94"/>
    <lineage>
        <taxon>Bacteria</taxon>
        <taxon>Pseudomonadati</taxon>
        <taxon>Pseudomonadota</taxon>
        <taxon>Alphaproteobacteria</taxon>
        <taxon>Rhodospirillales</taxon>
        <taxon>Stellaceae</taxon>
        <taxon>Stella</taxon>
    </lineage>
</organism>
<feature type="domain" description="MobA/VirD2-like nuclease" evidence="3">
    <location>
        <begin position="26"/>
        <end position="146"/>
    </location>
</feature>
<protein>
    <submittedName>
        <fullName evidence="4">Relaxase/mobilization nuclease-like protein</fullName>
    </submittedName>
</protein>
<dbReference type="InterPro" id="IPR005094">
    <property type="entry name" value="Endonuclease_MobA/VirD2"/>
</dbReference>
<evidence type="ECO:0000313" key="4">
    <source>
        <dbReference type="EMBL" id="ROP81001.1"/>
    </source>
</evidence>
<dbReference type="OrthoDB" id="1826980at2"/>
<keyword evidence="1" id="KW-0175">Coiled coil</keyword>
<dbReference type="Pfam" id="PF03432">
    <property type="entry name" value="Relaxase"/>
    <property type="match status" value="1"/>
</dbReference>
<evidence type="ECO:0000256" key="1">
    <source>
        <dbReference type="SAM" id="Coils"/>
    </source>
</evidence>
<dbReference type="AlphaFoldDB" id="A0A3N1KJI9"/>
<accession>A0A3N1KJI9</accession>
<gene>
    <name evidence="4" type="ORF">EDC65_5336</name>
</gene>
<dbReference type="EMBL" id="RJKX01000019">
    <property type="protein sequence ID" value="ROP81001.1"/>
    <property type="molecule type" value="Genomic_DNA"/>
</dbReference>
<sequence>MILKASQRAGGKQLAVHLLRMDENDHVEVHELRGFVADDLNGAFHEAYAVSRGTKCRQFLFSLSLNPPETENVPVEAFEAAIDTIEERLGLTGQPRAIVFHEKEGRRHAHCVWSRIDAQTMRAVHLPHFKRKLHDLSRQLYLEHGWRMPAGLADSRNRDPLNFTRQEWQQARRAKVDPKAQKALLQECWSVSDSRAAFANALAAKGYYLAQGDRRGFVAVDYKGEVYSLSRWLSIKPKEIAARLGDPQDLPTVERTRADLASRMTAKLRAHIAAADAEFAERKMAMDAKRLQLVQRQRVVRQDLKAVQETRTILESRQRANRLRKGLLGLWDWVTGRSKKIREQNAQEAALAGKRDRAEKQALIEQQLAERRRLQHEIRQARRIHTVETGRLNREIGTYLTMGTSLPEPTMEPSPLRRTRRRQPSAPGPE</sequence>
<feature type="coiled-coil region" evidence="1">
    <location>
        <begin position="341"/>
        <end position="384"/>
    </location>
</feature>
<evidence type="ECO:0000259" key="3">
    <source>
        <dbReference type="Pfam" id="PF03432"/>
    </source>
</evidence>
<name>A0A3N1KJI9_9PROT</name>
<proteinExistence type="predicted"/>
<feature type="region of interest" description="Disordered" evidence="2">
    <location>
        <begin position="402"/>
        <end position="430"/>
    </location>
</feature>
<reference evidence="4 5" key="1">
    <citation type="submission" date="2018-11" db="EMBL/GenBank/DDBJ databases">
        <title>Genomic Encyclopedia of Type Strains, Phase IV (KMG-IV): sequencing the most valuable type-strain genomes for metagenomic binning, comparative biology and taxonomic classification.</title>
        <authorList>
            <person name="Goeker M."/>
        </authorList>
    </citation>
    <scope>NUCLEOTIDE SEQUENCE [LARGE SCALE GENOMIC DNA]</scope>
    <source>
        <strain evidence="4 5">DSM 5900</strain>
    </source>
</reference>
<evidence type="ECO:0000313" key="5">
    <source>
        <dbReference type="Proteomes" id="UP000278222"/>
    </source>
</evidence>
<keyword evidence="5" id="KW-1185">Reference proteome</keyword>
<dbReference type="Proteomes" id="UP000278222">
    <property type="component" value="Unassembled WGS sequence"/>
</dbReference>
<comment type="caution">
    <text evidence="4">The sequence shown here is derived from an EMBL/GenBank/DDBJ whole genome shotgun (WGS) entry which is preliminary data.</text>
</comment>